<dbReference type="AlphaFoldDB" id="A0A0P1AM20"/>
<dbReference type="GeneID" id="36407439"/>
<evidence type="ECO:0000313" key="1">
    <source>
        <dbReference type="EMBL" id="CEG42078.1"/>
    </source>
</evidence>
<name>A0A0P1AM20_PLAHL</name>
<dbReference type="RefSeq" id="XP_024578447.1">
    <property type="nucleotide sequence ID" value="XM_024727919.1"/>
</dbReference>
<dbReference type="Proteomes" id="UP000054928">
    <property type="component" value="Unassembled WGS sequence"/>
</dbReference>
<organism evidence="1 2">
    <name type="scientific">Plasmopara halstedii</name>
    <name type="common">Downy mildew of sunflower</name>
    <dbReference type="NCBI Taxonomy" id="4781"/>
    <lineage>
        <taxon>Eukaryota</taxon>
        <taxon>Sar</taxon>
        <taxon>Stramenopiles</taxon>
        <taxon>Oomycota</taxon>
        <taxon>Peronosporomycetes</taxon>
        <taxon>Peronosporales</taxon>
        <taxon>Peronosporaceae</taxon>
        <taxon>Plasmopara</taxon>
    </lineage>
</organism>
<dbReference type="EMBL" id="CCYD01000610">
    <property type="protein sequence ID" value="CEG42078.1"/>
    <property type="molecule type" value="Genomic_DNA"/>
</dbReference>
<proteinExistence type="predicted"/>
<protein>
    <submittedName>
        <fullName evidence="1">Uncharacterized protein</fullName>
    </submittedName>
</protein>
<sequence>MTRDYLTGCRESIWAGAVNYGWVLYFEHQGENTTITRVQVDNVLGDAPVIA</sequence>
<evidence type="ECO:0000313" key="2">
    <source>
        <dbReference type="Proteomes" id="UP000054928"/>
    </source>
</evidence>
<keyword evidence="2" id="KW-1185">Reference proteome</keyword>
<reference evidence="2" key="1">
    <citation type="submission" date="2014-09" db="EMBL/GenBank/DDBJ databases">
        <authorList>
            <person name="Sharma Rahul"/>
            <person name="Thines Marco"/>
        </authorList>
    </citation>
    <scope>NUCLEOTIDE SEQUENCE [LARGE SCALE GENOMIC DNA]</scope>
</reference>
<accession>A0A0P1AM20</accession>